<dbReference type="GO" id="GO:0003725">
    <property type="term" value="F:double-stranded RNA binding"/>
    <property type="evidence" value="ECO:0007669"/>
    <property type="project" value="InterPro"/>
</dbReference>
<evidence type="ECO:0000256" key="11">
    <source>
        <dbReference type="ARBA" id="ARBA00048366"/>
    </source>
</evidence>
<gene>
    <name evidence="14" type="ORF">A7X95_06810</name>
    <name evidence="13" type="ORF">T478_0350</name>
</gene>
<evidence type="ECO:0000259" key="12">
    <source>
        <dbReference type="PROSITE" id="PS51163"/>
    </source>
</evidence>
<keyword evidence="6" id="KW-0819">tRNA processing</keyword>
<evidence type="ECO:0000256" key="3">
    <source>
        <dbReference type="ARBA" id="ARBA00012584"/>
    </source>
</evidence>
<feature type="domain" description="YrdC-like" evidence="12">
    <location>
        <begin position="8"/>
        <end position="190"/>
    </location>
</feature>
<reference evidence="14" key="3">
    <citation type="submission" date="2016-05" db="EMBL/GenBank/DDBJ databases">
        <authorList>
            <person name="Lavstsen T."/>
            <person name="Jespersen J.S."/>
        </authorList>
    </citation>
    <scope>NUCLEOTIDE SEQUENCE [LARGE SCALE GENOMIC DNA]</scope>
    <source>
        <strain evidence="14">U25</strain>
    </source>
</reference>
<dbReference type="PANTHER" id="PTHR17490">
    <property type="entry name" value="SUA5"/>
    <property type="match status" value="1"/>
</dbReference>
<dbReference type="InterPro" id="IPR006070">
    <property type="entry name" value="Sua5-like_dom"/>
</dbReference>
<dbReference type="EC" id="2.7.7.87" evidence="3"/>
<dbReference type="Gene3D" id="3.90.870.10">
    <property type="entry name" value="DHBP synthase"/>
    <property type="match status" value="1"/>
</dbReference>
<dbReference type="Proteomes" id="UP000241022">
    <property type="component" value="Unassembled WGS sequence"/>
</dbReference>
<dbReference type="STRING" id="1410606.T478_0350"/>
<evidence type="ECO:0000256" key="2">
    <source>
        <dbReference type="ARBA" id="ARBA00007663"/>
    </source>
</evidence>
<dbReference type="GO" id="GO:0000049">
    <property type="term" value="F:tRNA binding"/>
    <property type="evidence" value="ECO:0007669"/>
    <property type="project" value="TreeGrafter"/>
</dbReference>
<dbReference type="GO" id="GO:0008033">
    <property type="term" value="P:tRNA processing"/>
    <property type="evidence" value="ECO:0007669"/>
    <property type="project" value="UniProtKB-KW"/>
</dbReference>
<evidence type="ECO:0000256" key="8">
    <source>
        <dbReference type="ARBA" id="ARBA00022741"/>
    </source>
</evidence>
<evidence type="ECO:0000256" key="5">
    <source>
        <dbReference type="ARBA" id="ARBA00022679"/>
    </source>
</evidence>
<organism evidence="13 15">
    <name type="scientific">Candidatus Nitrosopelagicus brevis</name>
    <dbReference type="NCBI Taxonomy" id="1410606"/>
    <lineage>
        <taxon>Archaea</taxon>
        <taxon>Nitrososphaerota</taxon>
    </lineage>
</organism>
<evidence type="ECO:0000256" key="7">
    <source>
        <dbReference type="ARBA" id="ARBA00022695"/>
    </source>
</evidence>
<keyword evidence="7" id="KW-0548">Nucleotidyltransferase</keyword>
<proteinExistence type="inferred from homology"/>
<keyword evidence="16" id="KW-1185">Reference proteome</keyword>
<dbReference type="NCBIfam" id="TIGR00057">
    <property type="entry name" value="L-threonylcarbamoyladenylate synthase"/>
    <property type="match status" value="1"/>
</dbReference>
<dbReference type="RefSeq" id="WP_048104698.1">
    <property type="nucleotide sequence ID" value="NZ_CP007026.1"/>
</dbReference>
<dbReference type="InterPro" id="IPR050156">
    <property type="entry name" value="TC-AMP_synthase_SUA5"/>
</dbReference>
<dbReference type="Pfam" id="PF01300">
    <property type="entry name" value="Sua5_yciO_yrdC"/>
    <property type="match status" value="1"/>
</dbReference>
<dbReference type="GeneID" id="24816246"/>
<dbReference type="GO" id="GO:0006450">
    <property type="term" value="P:regulation of translational fidelity"/>
    <property type="evidence" value="ECO:0007669"/>
    <property type="project" value="TreeGrafter"/>
</dbReference>
<dbReference type="Proteomes" id="UP000030944">
    <property type="component" value="Chromosome"/>
</dbReference>
<keyword evidence="9" id="KW-0067">ATP-binding</keyword>
<name>A0A0A7V5N3_9ARCH</name>
<evidence type="ECO:0000313" key="13">
    <source>
        <dbReference type="EMBL" id="AJA92000.1"/>
    </source>
</evidence>
<protein>
    <recommendedName>
        <fullName evidence="10">L-threonylcarbamoyladenylate synthase</fullName>
        <ecNumber evidence="3">2.7.7.87</ecNumber>
    </recommendedName>
    <alternativeName>
        <fullName evidence="10">L-threonylcarbamoyladenylate synthase</fullName>
    </alternativeName>
</protein>
<evidence type="ECO:0000256" key="6">
    <source>
        <dbReference type="ARBA" id="ARBA00022694"/>
    </source>
</evidence>
<dbReference type="GO" id="GO:0005737">
    <property type="term" value="C:cytoplasm"/>
    <property type="evidence" value="ECO:0007669"/>
    <property type="project" value="UniProtKB-SubCell"/>
</dbReference>
<evidence type="ECO:0000256" key="10">
    <source>
        <dbReference type="ARBA" id="ARBA00029774"/>
    </source>
</evidence>
<evidence type="ECO:0000313" key="14">
    <source>
        <dbReference type="EMBL" id="PTL87575.1"/>
    </source>
</evidence>
<sequence>MNVVPCDEKGINEIMRSYENGEIIGFPTDTVYGIGCDPFKKDSITRIFELKKRDGEKKFPILGISKDELEKIVEFNSDAEKISEKFWPGQVTLLLPIRKEISEKIENNGKLAVRVPGNKCILSILKQCKLIIGTSANISGEKSILDSNEFKIKLPEVNTLVDGGTIVSEGESTIIDFINGELKIIREGSISKEEIENIL</sequence>
<dbReference type="InterPro" id="IPR017945">
    <property type="entry name" value="DHBP_synth_RibB-like_a/b_dom"/>
</dbReference>
<evidence type="ECO:0000256" key="9">
    <source>
        <dbReference type="ARBA" id="ARBA00022840"/>
    </source>
</evidence>
<keyword evidence="4" id="KW-0963">Cytoplasm</keyword>
<reference evidence="14 16" key="4">
    <citation type="submission" date="2018-04" db="EMBL/GenBank/DDBJ databases">
        <title>Transcriptomics of ammonia oxidizing archaea.</title>
        <authorList>
            <person name="Carini P."/>
        </authorList>
    </citation>
    <scope>NUCLEOTIDE SEQUENCE [LARGE SCALE GENOMIC DNA]</scope>
    <source>
        <strain evidence="14 16">U25</strain>
    </source>
</reference>
<dbReference type="GO" id="GO:0061710">
    <property type="term" value="F:L-threonylcarbamoyladenylate synthase"/>
    <property type="evidence" value="ECO:0007669"/>
    <property type="project" value="UniProtKB-EC"/>
</dbReference>
<dbReference type="EMBL" id="LXWN01000002">
    <property type="protein sequence ID" value="PTL87575.1"/>
    <property type="molecule type" value="Genomic_DNA"/>
</dbReference>
<dbReference type="KEGG" id="nbv:T478_0350"/>
<dbReference type="PANTHER" id="PTHR17490:SF16">
    <property type="entry name" value="THREONYLCARBAMOYL-AMP SYNTHASE"/>
    <property type="match status" value="1"/>
</dbReference>
<evidence type="ECO:0000313" key="15">
    <source>
        <dbReference type="Proteomes" id="UP000030944"/>
    </source>
</evidence>
<comment type="catalytic activity">
    <reaction evidence="11">
        <text>L-threonine + hydrogencarbonate + ATP = L-threonylcarbamoyladenylate + diphosphate + H2O</text>
        <dbReference type="Rhea" id="RHEA:36407"/>
        <dbReference type="ChEBI" id="CHEBI:15377"/>
        <dbReference type="ChEBI" id="CHEBI:17544"/>
        <dbReference type="ChEBI" id="CHEBI:30616"/>
        <dbReference type="ChEBI" id="CHEBI:33019"/>
        <dbReference type="ChEBI" id="CHEBI:57926"/>
        <dbReference type="ChEBI" id="CHEBI:73682"/>
        <dbReference type="EC" id="2.7.7.87"/>
    </reaction>
</comment>
<dbReference type="AlphaFoldDB" id="A0A0A7V5N3"/>
<comment type="subcellular location">
    <subcellularLocation>
        <location evidence="1">Cytoplasm</location>
    </subcellularLocation>
</comment>
<dbReference type="EMBL" id="CP007026">
    <property type="protein sequence ID" value="AJA92000.1"/>
    <property type="molecule type" value="Genomic_DNA"/>
</dbReference>
<accession>A0A0A7V5N3</accession>
<dbReference type="GO" id="GO:0005524">
    <property type="term" value="F:ATP binding"/>
    <property type="evidence" value="ECO:0007669"/>
    <property type="project" value="UniProtKB-KW"/>
</dbReference>
<keyword evidence="5" id="KW-0808">Transferase</keyword>
<evidence type="ECO:0000256" key="1">
    <source>
        <dbReference type="ARBA" id="ARBA00004496"/>
    </source>
</evidence>
<reference evidence="13 15" key="1">
    <citation type="journal article" date="2015" name="Proc. Natl. Acad. Sci. U.S.A.">
        <title>Genomic and proteomic characterization of "Candidatus Nitrosopelagicus brevis": An ammonia-oxidizing archaeon from the open ocean.</title>
        <authorList>
            <person name="Santoro A.E."/>
            <person name="Dupont C.L."/>
            <person name="Richter R.A."/>
            <person name="Craig M.T."/>
            <person name="Carini P."/>
            <person name="McIlvin M.R."/>
            <person name="Yang Y."/>
            <person name="Orsi W.D."/>
            <person name="Moran D.M."/>
            <person name="Saito M.A."/>
        </authorList>
    </citation>
    <scope>NUCLEOTIDE SEQUENCE [LARGE SCALE GENOMIC DNA]</scope>
    <source>
        <strain evidence="13">CN25</strain>
        <strain evidence="15">V2</strain>
    </source>
</reference>
<comment type="similarity">
    <text evidence="2">Belongs to the SUA5 family.</text>
</comment>
<keyword evidence="8" id="KW-0547">Nucleotide-binding</keyword>
<reference evidence="16" key="2">
    <citation type="submission" date="2016-05" db="EMBL/GenBank/DDBJ databases">
        <authorList>
            <person name="Dupont C."/>
            <person name="Santoro A."/>
        </authorList>
    </citation>
    <scope>NUCLEOTIDE SEQUENCE [LARGE SCALE GENOMIC DNA]</scope>
    <source>
        <strain evidence="16">U25</strain>
    </source>
</reference>
<dbReference type="HOGENOM" id="CLU_031397_3_2_2"/>
<dbReference type="PROSITE" id="PS51163">
    <property type="entry name" value="YRDC"/>
    <property type="match status" value="1"/>
</dbReference>
<dbReference type="SUPFAM" id="SSF55821">
    <property type="entry name" value="YrdC/RibB"/>
    <property type="match status" value="1"/>
</dbReference>
<evidence type="ECO:0000256" key="4">
    <source>
        <dbReference type="ARBA" id="ARBA00022490"/>
    </source>
</evidence>
<dbReference type="OrthoDB" id="39992at2157"/>
<evidence type="ECO:0000313" key="16">
    <source>
        <dbReference type="Proteomes" id="UP000241022"/>
    </source>
</evidence>